<dbReference type="SUPFAM" id="SSF52540">
    <property type="entry name" value="P-loop containing nucleoside triphosphate hydrolases"/>
    <property type="match status" value="1"/>
</dbReference>
<evidence type="ECO:0000256" key="10">
    <source>
        <dbReference type="ARBA" id="ARBA00023170"/>
    </source>
</evidence>
<dbReference type="Pfam" id="PF09439">
    <property type="entry name" value="SRPRB"/>
    <property type="match status" value="1"/>
</dbReference>
<proteinExistence type="inferred from homology"/>
<keyword evidence="5" id="KW-0547">Nucleotide-binding</keyword>
<keyword evidence="7 11" id="KW-1133">Transmembrane helix</keyword>
<dbReference type="InterPro" id="IPR019009">
    <property type="entry name" value="SRP_receptor_beta_su"/>
</dbReference>
<dbReference type="GO" id="GO:0005789">
    <property type="term" value="C:endoplasmic reticulum membrane"/>
    <property type="evidence" value="ECO:0007669"/>
    <property type="project" value="UniProtKB-SubCell"/>
</dbReference>
<evidence type="ECO:0000256" key="4">
    <source>
        <dbReference type="ARBA" id="ARBA00022692"/>
    </source>
</evidence>
<evidence type="ECO:0000256" key="5">
    <source>
        <dbReference type="ARBA" id="ARBA00022741"/>
    </source>
</evidence>
<dbReference type="Proteomes" id="UP000243515">
    <property type="component" value="Unassembled WGS sequence"/>
</dbReference>
<keyword evidence="9 11" id="KW-0472">Membrane</keyword>
<evidence type="ECO:0000256" key="11">
    <source>
        <dbReference type="SAM" id="Phobius"/>
    </source>
</evidence>
<dbReference type="GO" id="GO:0005525">
    <property type="term" value="F:GTP binding"/>
    <property type="evidence" value="ECO:0007669"/>
    <property type="project" value="UniProtKB-KW"/>
</dbReference>
<keyword evidence="13" id="KW-1185">Reference proteome</keyword>
<dbReference type="AlphaFoldDB" id="A0A232LMX1"/>
<sequence length="319" mass="34115">MGADLDWSSFRSIATNLLDGNPIAILVTVLFALGCPLLLHYLLYRKAAAPTSGSFLLLGPSGAGKTALFTLLESKSSRLEKSTKPTHISQTSSSTTINLSPTIPIASNRYRSINDPSLSEASKIPVTYHLRDTPGHGKLRELQGISQLRAMLHPKKSKSGMRGVIFVVDAASLSEQNEALRDAASYLHDVLLILQKRALNNGKPSSKIAAEVAVLVAANKQDLFTALPPGSVRDKLELEIDRIRKSRGKGLMDSSVNPGGSDEEDILGGDDGHGMFSFKSLAGEVGVQVDVIGGAVKSDKEADVGAGVRRWEEWLGMCL</sequence>
<evidence type="ECO:0000313" key="12">
    <source>
        <dbReference type="EMBL" id="OXV05157.1"/>
    </source>
</evidence>
<evidence type="ECO:0000256" key="1">
    <source>
        <dbReference type="ARBA" id="ARBA00004389"/>
    </source>
</evidence>
<name>A0A232LMX1_9EURO</name>
<feature type="transmembrane region" description="Helical" evidence="11">
    <location>
        <begin position="23"/>
        <end position="44"/>
    </location>
</feature>
<evidence type="ECO:0000256" key="3">
    <source>
        <dbReference type="ARBA" id="ARBA00020256"/>
    </source>
</evidence>
<dbReference type="EMBL" id="NPHW01007512">
    <property type="protein sequence ID" value="OXV05157.1"/>
    <property type="molecule type" value="Genomic_DNA"/>
</dbReference>
<evidence type="ECO:0000256" key="2">
    <source>
        <dbReference type="ARBA" id="ARBA00005619"/>
    </source>
</evidence>
<keyword evidence="4 11" id="KW-0812">Transmembrane</keyword>
<organism evidence="12 13">
    <name type="scientific">Elaphomyces granulatus</name>
    <dbReference type="NCBI Taxonomy" id="519963"/>
    <lineage>
        <taxon>Eukaryota</taxon>
        <taxon>Fungi</taxon>
        <taxon>Dikarya</taxon>
        <taxon>Ascomycota</taxon>
        <taxon>Pezizomycotina</taxon>
        <taxon>Eurotiomycetes</taxon>
        <taxon>Eurotiomycetidae</taxon>
        <taxon>Eurotiales</taxon>
        <taxon>Elaphomycetaceae</taxon>
        <taxon>Elaphomyces</taxon>
    </lineage>
</organism>
<keyword evidence="10" id="KW-0675">Receptor</keyword>
<dbReference type="InterPro" id="IPR027417">
    <property type="entry name" value="P-loop_NTPase"/>
</dbReference>
<comment type="caution">
    <text evidence="12">The sequence shown here is derived from an EMBL/GenBank/DDBJ whole genome shotgun (WGS) entry which is preliminary data.</text>
</comment>
<dbReference type="Gene3D" id="3.40.50.300">
    <property type="entry name" value="P-loop containing nucleotide triphosphate hydrolases"/>
    <property type="match status" value="1"/>
</dbReference>
<dbReference type="OrthoDB" id="41266at2759"/>
<comment type="subcellular location">
    <subcellularLocation>
        <location evidence="1">Endoplasmic reticulum membrane</location>
        <topology evidence="1">Single-pass membrane protein</topology>
    </subcellularLocation>
</comment>
<evidence type="ECO:0000256" key="6">
    <source>
        <dbReference type="ARBA" id="ARBA00022824"/>
    </source>
</evidence>
<keyword evidence="6" id="KW-0256">Endoplasmic reticulum</keyword>
<accession>A0A232LMX1</accession>
<evidence type="ECO:0000256" key="8">
    <source>
        <dbReference type="ARBA" id="ARBA00023134"/>
    </source>
</evidence>
<comment type="similarity">
    <text evidence="2">Belongs to the SRP receptor beta subunit family.</text>
</comment>
<evidence type="ECO:0000313" key="13">
    <source>
        <dbReference type="Proteomes" id="UP000243515"/>
    </source>
</evidence>
<protein>
    <recommendedName>
        <fullName evidence="3">Signal recognition particle receptor subunit beta</fullName>
    </recommendedName>
</protein>
<gene>
    <name evidence="12" type="ORF">Egran_07074</name>
</gene>
<evidence type="ECO:0000256" key="9">
    <source>
        <dbReference type="ARBA" id="ARBA00023136"/>
    </source>
</evidence>
<dbReference type="CDD" id="cd04105">
    <property type="entry name" value="SR_beta"/>
    <property type="match status" value="1"/>
</dbReference>
<keyword evidence="8" id="KW-0342">GTP-binding</keyword>
<evidence type="ECO:0000256" key="7">
    <source>
        <dbReference type="ARBA" id="ARBA00022989"/>
    </source>
</evidence>
<reference evidence="12 13" key="1">
    <citation type="journal article" date="2015" name="Environ. Microbiol.">
        <title>Metagenome sequence of Elaphomyces granulatus from sporocarp tissue reveals Ascomycota ectomycorrhizal fingerprints of genome expansion and a Proteobacteria-rich microbiome.</title>
        <authorList>
            <person name="Quandt C.A."/>
            <person name="Kohler A."/>
            <person name="Hesse C.N."/>
            <person name="Sharpton T.J."/>
            <person name="Martin F."/>
            <person name="Spatafora J.W."/>
        </authorList>
    </citation>
    <scope>NUCLEOTIDE SEQUENCE [LARGE SCALE GENOMIC DNA]</scope>
    <source>
        <strain evidence="12 13">OSC145934</strain>
    </source>
</reference>